<dbReference type="Pfam" id="PF00561">
    <property type="entry name" value="Abhydrolase_1"/>
    <property type="match status" value="1"/>
</dbReference>
<dbReference type="Proteomes" id="UP000319142">
    <property type="component" value="Unassembled WGS sequence"/>
</dbReference>
<reference evidence="2 3" key="1">
    <citation type="submission" date="2019-07" db="EMBL/GenBank/DDBJ databases">
        <title>The pathways for chlorine oxyanion respiration interact through the shared metabolite chlorate.</title>
        <authorList>
            <person name="Barnum T.P."/>
            <person name="Cheng Y."/>
            <person name="Hill K.A."/>
            <person name="Lucas L.N."/>
            <person name="Carlson H.K."/>
            <person name="Coates J.D."/>
        </authorList>
    </citation>
    <scope>NUCLEOTIDE SEQUENCE [LARGE SCALE GENOMIC DNA]</scope>
    <source>
        <strain evidence="2">UCB</strain>
    </source>
</reference>
<protein>
    <submittedName>
        <fullName evidence="2">Alpha/beta hydrolase</fullName>
    </submittedName>
</protein>
<dbReference type="SUPFAM" id="SSF53474">
    <property type="entry name" value="alpha/beta-Hydrolases"/>
    <property type="match status" value="1"/>
</dbReference>
<evidence type="ECO:0000259" key="1">
    <source>
        <dbReference type="Pfam" id="PF00561"/>
    </source>
</evidence>
<sequence>MKPSQSEFLEINGRRCHVRRWGQPGARQLFLLHGWLDTSVTFQFLVDCFQKEWDIIAPDWPGYGDSERRHQQYYMQDDVVLLDALLDHYSPDAPATLVGHSYGGQVATLFSGARPDRVRHYVSIEGFGPHQQPLSAAPRSMASWLDRTRKARGGSRYPGYGALAQRLIVANPRLTQQRADFLARGIGRPCAEDSAVIELQADPWRRLRGMPLSFPTAAYFETFLGAIAAPALWLRGDSSHYMAYVFPEHQLYQDRFQHLSHGLDVLIEEAGHNLHHDQPEQLAKHIERFLSPNYSEPQRHSTAE</sequence>
<dbReference type="AlphaFoldDB" id="A0A558B2E6"/>
<dbReference type="InterPro" id="IPR000639">
    <property type="entry name" value="Epox_hydrolase-like"/>
</dbReference>
<dbReference type="GO" id="GO:0016787">
    <property type="term" value="F:hydrolase activity"/>
    <property type="evidence" value="ECO:0007669"/>
    <property type="project" value="UniProtKB-KW"/>
</dbReference>
<dbReference type="GO" id="GO:0016020">
    <property type="term" value="C:membrane"/>
    <property type="evidence" value="ECO:0007669"/>
    <property type="project" value="TreeGrafter"/>
</dbReference>
<evidence type="ECO:0000313" key="3">
    <source>
        <dbReference type="Proteomes" id="UP000319142"/>
    </source>
</evidence>
<dbReference type="PRINTS" id="PR00111">
    <property type="entry name" value="ABHYDROLASE"/>
</dbReference>
<dbReference type="InterPro" id="IPR000073">
    <property type="entry name" value="AB_hydrolase_1"/>
</dbReference>
<accession>A0A558B2E6</accession>
<dbReference type="InterPro" id="IPR029058">
    <property type="entry name" value="AB_hydrolase_fold"/>
</dbReference>
<dbReference type="InterPro" id="IPR050266">
    <property type="entry name" value="AB_hydrolase_sf"/>
</dbReference>
<evidence type="ECO:0000313" key="2">
    <source>
        <dbReference type="EMBL" id="TVT30685.1"/>
    </source>
</evidence>
<dbReference type="PRINTS" id="PR00412">
    <property type="entry name" value="EPOXHYDRLASE"/>
</dbReference>
<feature type="domain" description="AB hydrolase-1" evidence="1">
    <location>
        <begin position="29"/>
        <end position="278"/>
    </location>
</feature>
<proteinExistence type="predicted"/>
<name>A0A558B2E6_9GAMM</name>
<dbReference type="Gene3D" id="3.40.50.1820">
    <property type="entry name" value="alpha/beta hydrolase"/>
    <property type="match status" value="1"/>
</dbReference>
<dbReference type="PANTHER" id="PTHR43798">
    <property type="entry name" value="MONOACYLGLYCEROL LIPASE"/>
    <property type="match status" value="1"/>
</dbReference>
<dbReference type="EMBL" id="VMRX01000055">
    <property type="protein sequence ID" value="TVT30685.1"/>
    <property type="molecule type" value="Genomic_DNA"/>
</dbReference>
<dbReference type="PANTHER" id="PTHR43798:SF33">
    <property type="entry name" value="HYDROLASE, PUTATIVE (AFU_ORTHOLOGUE AFUA_2G14860)-RELATED"/>
    <property type="match status" value="1"/>
</dbReference>
<gene>
    <name evidence="2" type="ORF">FHK81_16430</name>
</gene>
<dbReference type="RefSeq" id="WP_273135128.1">
    <property type="nucleotide sequence ID" value="NZ_VMRX01000055.1"/>
</dbReference>
<keyword evidence="2" id="KW-0378">Hydrolase</keyword>
<comment type="caution">
    <text evidence="2">The sequence shown here is derived from an EMBL/GenBank/DDBJ whole genome shotgun (WGS) entry which is preliminary data.</text>
</comment>
<organism evidence="2 3">
    <name type="scientific">Marinobacter vinifirmus</name>
    <dbReference type="NCBI Taxonomy" id="355591"/>
    <lineage>
        <taxon>Bacteria</taxon>
        <taxon>Pseudomonadati</taxon>
        <taxon>Pseudomonadota</taxon>
        <taxon>Gammaproteobacteria</taxon>
        <taxon>Pseudomonadales</taxon>
        <taxon>Marinobacteraceae</taxon>
        <taxon>Marinobacter</taxon>
    </lineage>
</organism>